<dbReference type="GO" id="GO:0006508">
    <property type="term" value="P:proteolysis"/>
    <property type="evidence" value="ECO:0007669"/>
    <property type="project" value="UniProtKB-KW"/>
</dbReference>
<evidence type="ECO:0000256" key="1">
    <source>
        <dbReference type="ARBA" id="ARBA00000707"/>
    </source>
</evidence>
<keyword evidence="11" id="KW-1185">Reference proteome</keyword>
<dbReference type="GO" id="GO:0004843">
    <property type="term" value="F:cysteine-type deubiquitinase activity"/>
    <property type="evidence" value="ECO:0007669"/>
    <property type="project" value="UniProtKB-EC"/>
</dbReference>
<gene>
    <name evidence="10" type="ORF">SteCoe_2120</name>
</gene>
<dbReference type="EMBL" id="MPUH01000023">
    <property type="protein sequence ID" value="OMJ94630.1"/>
    <property type="molecule type" value="Genomic_DNA"/>
</dbReference>
<dbReference type="Gene3D" id="3.30.2230.10">
    <property type="entry name" value="DUSP-like"/>
    <property type="match status" value="1"/>
</dbReference>
<reference evidence="10 11" key="1">
    <citation type="submission" date="2016-11" db="EMBL/GenBank/DDBJ databases">
        <title>The macronuclear genome of Stentor coeruleus: a giant cell with tiny introns.</title>
        <authorList>
            <person name="Slabodnick M."/>
            <person name="Ruby J.G."/>
            <person name="Reiff S.B."/>
            <person name="Swart E.C."/>
            <person name="Gosai S."/>
            <person name="Prabakaran S."/>
            <person name="Witkowska E."/>
            <person name="Larue G.E."/>
            <person name="Fisher S."/>
            <person name="Freeman R.M."/>
            <person name="Gunawardena J."/>
            <person name="Chu W."/>
            <person name="Stover N.A."/>
            <person name="Gregory B.D."/>
            <person name="Nowacki M."/>
            <person name="Derisi J."/>
            <person name="Roy S.W."/>
            <person name="Marshall W.F."/>
            <person name="Sood P."/>
        </authorList>
    </citation>
    <scope>NUCLEOTIDE SEQUENCE [LARGE SCALE GENOMIC DNA]</scope>
    <source>
        <strain evidence="10">WM001</strain>
    </source>
</reference>
<dbReference type="InterPro" id="IPR028889">
    <property type="entry name" value="USP"/>
</dbReference>
<proteinExistence type="inferred from homology"/>
<evidence type="ECO:0000256" key="4">
    <source>
        <dbReference type="ARBA" id="ARBA00022670"/>
    </source>
</evidence>
<name>A0A1R2D082_9CILI</name>
<accession>A0A1R2D082</accession>
<dbReference type="InterPro" id="IPR001394">
    <property type="entry name" value="Peptidase_C19_UCH"/>
</dbReference>
<comment type="caution">
    <text evidence="10">The sequence shown here is derived from an EMBL/GenBank/DDBJ whole genome shotgun (WGS) entry which is preliminary data.</text>
</comment>
<evidence type="ECO:0000259" key="8">
    <source>
        <dbReference type="PROSITE" id="PS50235"/>
    </source>
</evidence>
<dbReference type="InterPro" id="IPR038765">
    <property type="entry name" value="Papain-like_cys_pep_sf"/>
</dbReference>
<evidence type="ECO:0000259" key="9">
    <source>
        <dbReference type="PROSITE" id="PS51283"/>
    </source>
</evidence>
<dbReference type="AlphaFoldDB" id="A0A1R2D082"/>
<feature type="domain" description="DUSP" evidence="9">
    <location>
        <begin position="133"/>
        <end position="263"/>
    </location>
</feature>
<dbReference type="Pfam" id="PF06337">
    <property type="entry name" value="DUSP"/>
    <property type="match status" value="1"/>
</dbReference>
<dbReference type="OrthoDB" id="265776at2759"/>
<dbReference type="SUPFAM" id="SSF54001">
    <property type="entry name" value="Cysteine proteinases"/>
    <property type="match status" value="1"/>
</dbReference>
<evidence type="ECO:0000256" key="5">
    <source>
        <dbReference type="ARBA" id="ARBA00022786"/>
    </source>
</evidence>
<dbReference type="Pfam" id="PF00443">
    <property type="entry name" value="UCH"/>
    <property type="match status" value="1"/>
</dbReference>
<dbReference type="PROSITE" id="PS50235">
    <property type="entry name" value="USP_3"/>
    <property type="match status" value="1"/>
</dbReference>
<dbReference type="SUPFAM" id="SSF143791">
    <property type="entry name" value="DUSP-like"/>
    <property type="match status" value="1"/>
</dbReference>
<dbReference type="PROSITE" id="PS00973">
    <property type="entry name" value="USP_2"/>
    <property type="match status" value="1"/>
</dbReference>
<evidence type="ECO:0000313" key="10">
    <source>
        <dbReference type="EMBL" id="OMJ94630.1"/>
    </source>
</evidence>
<sequence length="1059" mass="122143">MNEFRLLQDYIDNNELIEAEEFIAKEKKRGNYFQKLFEAKLFLAKNKISEAEANLTDHPKLISSDIRDAYTAIQHIIKIEVKMLQNKKKEVERDVQDLENLFKNNALVREFINRIRRKSLEIQEKTKSITFPRDEATEKEVFLKLYRENSDIKDQSRWYVVDLNWFLKWKSKVGLKKNRIYADLPFNNLWEEFTEETLPNLDNSQIIDNSVPEDFDISEDSPSFYSLKAGLSENNDYVLIPEAAYKLLKENYNPCQNILRKAIKVSEDSCIIEVYLKKIIIGYNSSSGVQIKIHKTSRKTLLSSIAILVLKILKIIVKSNSDSISKIKFWKIDTDITSEEKLAKLINTISNDLFIDGSKPLSNNLCVDEAEISEKNILYADNGISGHFQLIENTIRSSCSICSSSRHNALSANCKICKISTCSESCLTKHKKSNSKCADKKRRFILFSCFCRGSGDMSENETPRQSSKKIKNSVIEITPEAKSNSLVSSATSSTSTTLSGSYSIVTTGLQNLGNTCFMNSAIQCLAHCEDLTRFFLCDDYAKKINRNNPLGTKGKLAVAYAEILKVMKSGREKSIAPWSLKKTIASVASQFEGYQQHDSHEFLSYLISGLHEDLNQIHKKPYDGSDIKFTNDQEVADESWRRHHLRNKSVIVDLMYGQYKSTLKCPKCLKISYAFDPYNCLSLPIPQSSQKKTDVSYIPYMYDEDLVSISCFYDQNNTIADLKAQVANKINKNQSELRIMDCKFKVPLTLVDENLKAEMARQSYFYFYQIPEDAEVFFVVTVIFENYSTELHPRLVAVDRDDDYARVLDKIEKHLLPLFKHVLPEGIENFENMYKVYTHSTYKISCFICGQPRCNMSCRMKPSSEKLYKHLAKTNFIYVRVEICRPKQRIDLSRYTKFKTLKSSQTSKNALTIQECFRAFSTPEILDKHNSWYCPNCKTHVQASKHLEIFRVPQVLIIHLKRFRIHSYTREKINIPIDYPKENLDISEFVIGDKPPLYDLFAVSNHFGTLSGGHYTATVYNSQKARWFECNDSQVTETRDFSETASYVLFYKAKNSIKI</sequence>
<keyword evidence="5" id="KW-0833">Ubl conjugation pathway</keyword>
<dbReference type="InterPro" id="IPR035927">
    <property type="entry name" value="DUSP-like_sf"/>
</dbReference>
<comment type="similarity">
    <text evidence="2">Belongs to the peptidase C19 family.</text>
</comment>
<keyword evidence="7" id="KW-0788">Thiol protease</keyword>
<dbReference type="Proteomes" id="UP000187209">
    <property type="component" value="Unassembled WGS sequence"/>
</dbReference>
<dbReference type="PROSITE" id="PS51283">
    <property type="entry name" value="DUSP"/>
    <property type="match status" value="1"/>
</dbReference>
<dbReference type="InterPro" id="IPR018200">
    <property type="entry name" value="USP_CS"/>
</dbReference>
<evidence type="ECO:0000256" key="7">
    <source>
        <dbReference type="ARBA" id="ARBA00022807"/>
    </source>
</evidence>
<evidence type="ECO:0000313" key="11">
    <source>
        <dbReference type="Proteomes" id="UP000187209"/>
    </source>
</evidence>
<evidence type="ECO:0000256" key="3">
    <source>
        <dbReference type="ARBA" id="ARBA00012759"/>
    </source>
</evidence>
<protein>
    <recommendedName>
        <fullName evidence="3">ubiquitinyl hydrolase 1</fullName>
        <ecNumber evidence="3">3.4.19.12</ecNumber>
    </recommendedName>
</protein>
<feature type="domain" description="USP" evidence="8">
    <location>
        <begin position="507"/>
        <end position="1054"/>
    </location>
</feature>
<dbReference type="Gene3D" id="3.90.70.10">
    <property type="entry name" value="Cysteine proteinases"/>
    <property type="match status" value="2"/>
</dbReference>
<dbReference type="GO" id="GO:0016579">
    <property type="term" value="P:protein deubiquitination"/>
    <property type="evidence" value="ECO:0007669"/>
    <property type="project" value="InterPro"/>
</dbReference>
<dbReference type="PANTHER" id="PTHR21646">
    <property type="entry name" value="UBIQUITIN CARBOXYL-TERMINAL HYDROLASE"/>
    <property type="match status" value="1"/>
</dbReference>
<evidence type="ECO:0000256" key="2">
    <source>
        <dbReference type="ARBA" id="ARBA00009085"/>
    </source>
</evidence>
<keyword evidence="4" id="KW-0645">Protease</keyword>
<dbReference type="InterPro" id="IPR006615">
    <property type="entry name" value="Pept_C19_DUSP"/>
</dbReference>
<dbReference type="PROSITE" id="PS00972">
    <property type="entry name" value="USP_1"/>
    <property type="match status" value="1"/>
</dbReference>
<dbReference type="PANTHER" id="PTHR21646:SF24">
    <property type="entry name" value="UBIQUITIN CARBOXYL-TERMINAL HYDROLASE"/>
    <property type="match status" value="1"/>
</dbReference>
<keyword evidence="6" id="KW-0378">Hydrolase</keyword>
<dbReference type="InterPro" id="IPR050185">
    <property type="entry name" value="Ub_carboxyl-term_hydrolase"/>
</dbReference>
<dbReference type="EC" id="3.4.19.12" evidence="3"/>
<dbReference type="CDD" id="cd02674">
    <property type="entry name" value="Peptidase_C19R"/>
    <property type="match status" value="1"/>
</dbReference>
<evidence type="ECO:0000256" key="6">
    <source>
        <dbReference type="ARBA" id="ARBA00022801"/>
    </source>
</evidence>
<organism evidence="10 11">
    <name type="scientific">Stentor coeruleus</name>
    <dbReference type="NCBI Taxonomy" id="5963"/>
    <lineage>
        <taxon>Eukaryota</taxon>
        <taxon>Sar</taxon>
        <taxon>Alveolata</taxon>
        <taxon>Ciliophora</taxon>
        <taxon>Postciliodesmatophora</taxon>
        <taxon>Heterotrichea</taxon>
        <taxon>Heterotrichida</taxon>
        <taxon>Stentoridae</taxon>
        <taxon>Stentor</taxon>
    </lineage>
</organism>
<comment type="catalytic activity">
    <reaction evidence="1">
        <text>Thiol-dependent hydrolysis of ester, thioester, amide, peptide and isopeptide bonds formed by the C-terminal Gly of ubiquitin (a 76-residue protein attached to proteins as an intracellular targeting signal).</text>
        <dbReference type="EC" id="3.4.19.12"/>
    </reaction>
</comment>